<name>A0ABR7QCE5_9FLAO</name>
<evidence type="ECO:0000313" key="2">
    <source>
        <dbReference type="Proteomes" id="UP000619238"/>
    </source>
</evidence>
<gene>
    <name evidence="1" type="ORF">H2O64_16320</name>
</gene>
<dbReference type="RefSeq" id="WP_187563283.1">
    <property type="nucleotide sequence ID" value="NZ_JACGWS010000010.1"/>
</dbReference>
<proteinExistence type="predicted"/>
<organism evidence="1 2">
    <name type="scientific">Kordia aestuariivivens</name>
    <dbReference type="NCBI Taxonomy" id="2759037"/>
    <lineage>
        <taxon>Bacteria</taxon>
        <taxon>Pseudomonadati</taxon>
        <taxon>Bacteroidota</taxon>
        <taxon>Flavobacteriia</taxon>
        <taxon>Flavobacteriales</taxon>
        <taxon>Flavobacteriaceae</taxon>
        <taxon>Kordia</taxon>
    </lineage>
</organism>
<accession>A0ABR7QCE5</accession>
<evidence type="ECO:0008006" key="3">
    <source>
        <dbReference type="Google" id="ProtNLM"/>
    </source>
</evidence>
<reference evidence="1 2" key="1">
    <citation type="submission" date="2020-07" db="EMBL/GenBank/DDBJ databases">
        <title>Description of Kordia aestuariivivens sp. nov., isolated from a tidal flat.</title>
        <authorList>
            <person name="Park S."/>
            <person name="Yoon J.-H."/>
        </authorList>
    </citation>
    <scope>NUCLEOTIDE SEQUENCE [LARGE SCALE GENOMIC DNA]</scope>
    <source>
        <strain evidence="1 2">YSTF-M3</strain>
    </source>
</reference>
<sequence length="131" mass="15340">MRIGILLFLIIGLHTSNAQTDFEEKIVGTWKFVAEIRNNADGEEQRILGKSTKNDPLISDNVQFTFKSDKTMIITVEEFTLEAIYEINDIELTIGESRYLLLDVQKDKLFFKDRDTLLNSRYEYKRILKNE</sequence>
<comment type="caution">
    <text evidence="1">The sequence shown here is derived from an EMBL/GenBank/DDBJ whole genome shotgun (WGS) entry which is preliminary data.</text>
</comment>
<dbReference type="Proteomes" id="UP000619238">
    <property type="component" value="Unassembled WGS sequence"/>
</dbReference>
<evidence type="ECO:0000313" key="1">
    <source>
        <dbReference type="EMBL" id="MBC8756242.1"/>
    </source>
</evidence>
<keyword evidence="2" id="KW-1185">Reference proteome</keyword>
<dbReference type="EMBL" id="JACGWS010000010">
    <property type="protein sequence ID" value="MBC8756242.1"/>
    <property type="molecule type" value="Genomic_DNA"/>
</dbReference>
<protein>
    <recommendedName>
        <fullName evidence="3">Lipocalin-like domain-containing protein</fullName>
    </recommendedName>
</protein>